<feature type="transmembrane region" description="Helical" evidence="1">
    <location>
        <begin position="90"/>
        <end position="111"/>
    </location>
</feature>
<name>A0A4R2JUV3_9THEO</name>
<dbReference type="InterPro" id="IPR021354">
    <property type="entry name" value="DUF2975"/>
</dbReference>
<feature type="transmembrane region" description="Helical" evidence="1">
    <location>
        <begin position="117"/>
        <end position="144"/>
    </location>
</feature>
<keyword evidence="1" id="KW-0472">Membrane</keyword>
<gene>
    <name evidence="2" type="ORF">EV203_12728</name>
</gene>
<feature type="transmembrane region" description="Helical" evidence="1">
    <location>
        <begin position="7"/>
        <end position="29"/>
    </location>
</feature>
<organism evidence="2 3">
    <name type="scientific">Caldanaerobacter subterraneus</name>
    <dbReference type="NCBI Taxonomy" id="911092"/>
    <lineage>
        <taxon>Bacteria</taxon>
        <taxon>Bacillati</taxon>
        <taxon>Bacillota</taxon>
        <taxon>Clostridia</taxon>
        <taxon>Thermoanaerobacterales</taxon>
        <taxon>Thermoanaerobacteraceae</taxon>
        <taxon>Caldanaerobacter</taxon>
    </lineage>
</organism>
<feature type="transmembrane region" description="Helical" evidence="1">
    <location>
        <begin position="49"/>
        <end position="69"/>
    </location>
</feature>
<reference evidence="2 3" key="1">
    <citation type="submission" date="2019-03" db="EMBL/GenBank/DDBJ databases">
        <title>Genomic Encyclopedia of Type Strains, Phase IV (KMG-IV): sequencing the most valuable type-strain genomes for metagenomic binning, comparative biology and taxonomic classification.</title>
        <authorList>
            <person name="Goeker M."/>
        </authorList>
    </citation>
    <scope>NUCLEOTIDE SEQUENCE [LARGE SCALE GENOMIC DNA]</scope>
    <source>
        <strain evidence="2 3">DSM 13054</strain>
    </source>
</reference>
<dbReference type="AlphaFoldDB" id="A0A4R2JUV3"/>
<dbReference type="RefSeq" id="WP_132040588.1">
    <property type="nucleotide sequence ID" value="NZ_SLWU01000027.1"/>
</dbReference>
<evidence type="ECO:0000256" key="1">
    <source>
        <dbReference type="SAM" id="Phobius"/>
    </source>
</evidence>
<proteinExistence type="predicted"/>
<protein>
    <submittedName>
        <fullName evidence="2">DUF2975 family protein</fullName>
    </submittedName>
</protein>
<keyword evidence="1" id="KW-1133">Transmembrane helix</keyword>
<keyword evidence="1" id="KW-0812">Transmembrane</keyword>
<dbReference type="Pfam" id="PF11188">
    <property type="entry name" value="DUF2975"/>
    <property type="match status" value="1"/>
</dbReference>
<sequence length="158" mass="18030">MKKWMLNLLKISLVVIGFVILMLSIFWLPSVANTLAEQNPEYAYLKYPLLFGIYLTCIPFYIGVYNGFVILRLIEKDKAFTEYTNKSLTYIFYSSIAIILLYVIGMVYLIFNNALHPSLFLLGVSIIFMSFIIASAAGVIKALLIKVIEIKNEHDLTI</sequence>
<comment type="caution">
    <text evidence="2">The sequence shown here is derived from an EMBL/GenBank/DDBJ whole genome shotgun (WGS) entry which is preliminary data.</text>
</comment>
<evidence type="ECO:0000313" key="3">
    <source>
        <dbReference type="Proteomes" id="UP000294886"/>
    </source>
</evidence>
<dbReference type="Proteomes" id="UP000294886">
    <property type="component" value="Unassembled WGS sequence"/>
</dbReference>
<dbReference type="EMBL" id="SLWU01000027">
    <property type="protein sequence ID" value="TCO57935.1"/>
    <property type="molecule type" value="Genomic_DNA"/>
</dbReference>
<evidence type="ECO:0000313" key="2">
    <source>
        <dbReference type="EMBL" id="TCO57935.1"/>
    </source>
</evidence>
<accession>A0A4R2JUV3</accession>